<sequence>CIRSTSIEGQAQPLLYSQSKNQAIQFADCQGNPSDSNNSNISSNNSSDLGIDTLMDIYDMSQITHLRESIFPKNTSSPAQRYPYRKYMEHVLKTRGLKTSVNFLERLHKKVLQKAQVTFEKPTDLDNIPSEDKEATITVMNFRNF</sequence>
<dbReference type="EMBL" id="CAJPIN010038207">
    <property type="protein sequence ID" value="CAG2064937.1"/>
    <property type="molecule type" value="Genomic_DNA"/>
</dbReference>
<reference evidence="1" key="1">
    <citation type="submission" date="2021-03" db="EMBL/GenBank/DDBJ databases">
        <authorList>
            <person name="Tran Van P."/>
        </authorList>
    </citation>
    <scope>NUCLEOTIDE SEQUENCE</scope>
</reference>
<accession>A0ABN7PB23</accession>
<protein>
    <submittedName>
        <fullName evidence="1">Uncharacterized protein</fullName>
    </submittedName>
</protein>
<keyword evidence="2" id="KW-1185">Reference proteome</keyword>
<dbReference type="Proteomes" id="UP001153148">
    <property type="component" value="Unassembled WGS sequence"/>
</dbReference>
<evidence type="ECO:0000313" key="2">
    <source>
        <dbReference type="Proteomes" id="UP001153148"/>
    </source>
</evidence>
<gene>
    <name evidence="1" type="ORF">TPAB3V08_LOCUS11881</name>
</gene>
<proteinExistence type="predicted"/>
<name>A0ABN7PB23_TIMPD</name>
<evidence type="ECO:0000313" key="1">
    <source>
        <dbReference type="EMBL" id="CAG2064937.1"/>
    </source>
</evidence>
<feature type="non-terminal residue" evidence="1">
    <location>
        <position position="1"/>
    </location>
</feature>
<feature type="non-terminal residue" evidence="1">
    <location>
        <position position="145"/>
    </location>
</feature>
<comment type="caution">
    <text evidence="1">The sequence shown here is derived from an EMBL/GenBank/DDBJ whole genome shotgun (WGS) entry which is preliminary data.</text>
</comment>
<organism evidence="1 2">
    <name type="scientific">Timema podura</name>
    <name type="common">Walking stick</name>
    <dbReference type="NCBI Taxonomy" id="61482"/>
    <lineage>
        <taxon>Eukaryota</taxon>
        <taxon>Metazoa</taxon>
        <taxon>Ecdysozoa</taxon>
        <taxon>Arthropoda</taxon>
        <taxon>Hexapoda</taxon>
        <taxon>Insecta</taxon>
        <taxon>Pterygota</taxon>
        <taxon>Neoptera</taxon>
        <taxon>Polyneoptera</taxon>
        <taxon>Phasmatodea</taxon>
        <taxon>Timematodea</taxon>
        <taxon>Timematoidea</taxon>
        <taxon>Timematidae</taxon>
        <taxon>Timema</taxon>
    </lineage>
</organism>